<organism evidence="3 4">
    <name type="scientific">Hohenbuehelia grisea</name>
    <dbReference type="NCBI Taxonomy" id="104357"/>
    <lineage>
        <taxon>Eukaryota</taxon>
        <taxon>Fungi</taxon>
        <taxon>Dikarya</taxon>
        <taxon>Basidiomycota</taxon>
        <taxon>Agaricomycotina</taxon>
        <taxon>Agaricomycetes</taxon>
        <taxon>Agaricomycetidae</taxon>
        <taxon>Agaricales</taxon>
        <taxon>Pleurotineae</taxon>
        <taxon>Pleurotaceae</taxon>
        <taxon>Hohenbuehelia</taxon>
    </lineage>
</organism>
<keyword evidence="2" id="KW-1133">Transmembrane helix</keyword>
<reference evidence="4" key="1">
    <citation type="submission" date="2024-06" db="EMBL/GenBank/DDBJ databases">
        <title>Multi-omics analyses provide insights into the biosynthesis of the anticancer antibiotic pleurotin in Hohenbuehelia grisea.</title>
        <authorList>
            <person name="Weaver J.A."/>
            <person name="Alberti F."/>
        </authorList>
    </citation>
    <scope>NUCLEOTIDE SEQUENCE [LARGE SCALE GENOMIC DNA]</scope>
    <source>
        <strain evidence="4">T-177</strain>
    </source>
</reference>
<accession>A0ABR3IY75</accession>
<feature type="transmembrane region" description="Helical" evidence="2">
    <location>
        <begin position="328"/>
        <end position="348"/>
    </location>
</feature>
<evidence type="ECO:0000313" key="3">
    <source>
        <dbReference type="EMBL" id="KAL0948261.1"/>
    </source>
</evidence>
<comment type="caution">
    <text evidence="3">The sequence shown here is derived from an EMBL/GenBank/DDBJ whole genome shotgun (WGS) entry which is preliminary data.</text>
</comment>
<keyword evidence="4" id="KW-1185">Reference proteome</keyword>
<protein>
    <submittedName>
        <fullName evidence="3">Uncharacterized protein</fullName>
    </submittedName>
</protein>
<proteinExistence type="predicted"/>
<feature type="compositionally biased region" description="Polar residues" evidence="1">
    <location>
        <begin position="1"/>
        <end position="12"/>
    </location>
</feature>
<feature type="transmembrane region" description="Helical" evidence="2">
    <location>
        <begin position="191"/>
        <end position="218"/>
    </location>
</feature>
<dbReference type="EMBL" id="JASNQZ010000014">
    <property type="protein sequence ID" value="KAL0948261.1"/>
    <property type="molecule type" value="Genomic_DNA"/>
</dbReference>
<feature type="transmembrane region" description="Helical" evidence="2">
    <location>
        <begin position="273"/>
        <end position="294"/>
    </location>
</feature>
<keyword evidence="2" id="KW-0472">Membrane</keyword>
<keyword evidence="2" id="KW-0812">Transmembrane</keyword>
<feature type="transmembrane region" description="Helical" evidence="2">
    <location>
        <begin position="141"/>
        <end position="171"/>
    </location>
</feature>
<evidence type="ECO:0000256" key="2">
    <source>
        <dbReference type="SAM" id="Phobius"/>
    </source>
</evidence>
<sequence>MSNGRRNTSVGRSTVPVAGPSCTRVPLERSQRAPRPLVSQSAATVREISQQPSRAARPLLPPSLPSTLPLLNPLNNPLNRPTPQFTPVRTQYDIPGTRLEPPRHPSDVELETPYYETEPVRQWRQKSQSSLSPLVRKFSKYALVVILDIVIAVTAVAIMCFVSLLTGHLILRMTMPSATDPTLPKSAYDAPIVPTIEAGILGGTILAIPFAILVKVLFPPRDSTIIPQSVTQNEDFVNFDQAEGSLDARQIAADSALGGVRETPLTRMQCHKIAALVFCTCVGAAGGPIGAVALKSCFAGKAAWATVPDRMQRESTVWLLDPGHAARAGALGGAIIGPGVFLLGWIGWKIWQRFFVHEAVESGPYGIRGVERTWYY</sequence>
<dbReference type="Proteomes" id="UP001556367">
    <property type="component" value="Unassembled WGS sequence"/>
</dbReference>
<feature type="region of interest" description="Disordered" evidence="1">
    <location>
        <begin position="1"/>
        <end position="61"/>
    </location>
</feature>
<gene>
    <name evidence="3" type="ORF">HGRIS_010857</name>
</gene>
<evidence type="ECO:0000256" key="1">
    <source>
        <dbReference type="SAM" id="MobiDB-lite"/>
    </source>
</evidence>
<evidence type="ECO:0000313" key="4">
    <source>
        <dbReference type="Proteomes" id="UP001556367"/>
    </source>
</evidence>
<feature type="compositionally biased region" description="Polar residues" evidence="1">
    <location>
        <begin position="38"/>
        <end position="51"/>
    </location>
</feature>
<name>A0ABR3IY75_9AGAR</name>